<proteinExistence type="predicted"/>
<comment type="caution">
    <text evidence="3">The sequence shown here is derived from an EMBL/GenBank/DDBJ whole genome shotgun (WGS) entry which is preliminary data.</text>
</comment>
<organism evidence="3 4">
    <name type="scientific">Nitzschia inconspicua</name>
    <dbReference type="NCBI Taxonomy" id="303405"/>
    <lineage>
        <taxon>Eukaryota</taxon>
        <taxon>Sar</taxon>
        <taxon>Stramenopiles</taxon>
        <taxon>Ochrophyta</taxon>
        <taxon>Bacillariophyta</taxon>
        <taxon>Bacillariophyceae</taxon>
        <taxon>Bacillariophycidae</taxon>
        <taxon>Bacillariales</taxon>
        <taxon>Bacillariaceae</taxon>
        <taxon>Nitzschia</taxon>
    </lineage>
</organism>
<evidence type="ECO:0000313" key="4">
    <source>
        <dbReference type="Proteomes" id="UP000693970"/>
    </source>
</evidence>
<keyword evidence="2" id="KW-0812">Transmembrane</keyword>
<dbReference type="EMBL" id="JAGRRH010000001">
    <property type="protein sequence ID" value="KAG7374075.1"/>
    <property type="molecule type" value="Genomic_DNA"/>
</dbReference>
<protein>
    <submittedName>
        <fullName evidence="3">Uncharacterized protein</fullName>
    </submittedName>
</protein>
<reference evidence="3" key="1">
    <citation type="journal article" date="2021" name="Sci. Rep.">
        <title>Diploid genomic architecture of Nitzschia inconspicua, an elite biomass production diatom.</title>
        <authorList>
            <person name="Oliver A."/>
            <person name="Podell S."/>
            <person name="Pinowska A."/>
            <person name="Traller J.C."/>
            <person name="Smith S.R."/>
            <person name="McClure R."/>
            <person name="Beliaev A."/>
            <person name="Bohutskyi P."/>
            <person name="Hill E.A."/>
            <person name="Rabines A."/>
            <person name="Zheng H."/>
            <person name="Allen L.Z."/>
            <person name="Kuo A."/>
            <person name="Grigoriev I.V."/>
            <person name="Allen A.E."/>
            <person name="Hazlebeck D."/>
            <person name="Allen E.E."/>
        </authorList>
    </citation>
    <scope>NUCLEOTIDE SEQUENCE</scope>
    <source>
        <strain evidence="3">Hildebrandi</strain>
    </source>
</reference>
<dbReference type="OrthoDB" id="544417at2759"/>
<feature type="transmembrane region" description="Helical" evidence="2">
    <location>
        <begin position="267"/>
        <end position="287"/>
    </location>
</feature>
<gene>
    <name evidence="3" type="ORF">IV203_013170</name>
</gene>
<feature type="transmembrane region" description="Helical" evidence="2">
    <location>
        <begin position="308"/>
        <end position="327"/>
    </location>
</feature>
<feature type="transmembrane region" description="Helical" evidence="2">
    <location>
        <begin position="347"/>
        <end position="365"/>
    </location>
</feature>
<dbReference type="Proteomes" id="UP000693970">
    <property type="component" value="Unassembled WGS sequence"/>
</dbReference>
<keyword evidence="2" id="KW-0472">Membrane</keyword>
<evidence type="ECO:0000256" key="2">
    <source>
        <dbReference type="SAM" id="Phobius"/>
    </source>
</evidence>
<name>A0A9K3M5G0_9STRA</name>
<keyword evidence="4" id="KW-1185">Reference proteome</keyword>
<feature type="region of interest" description="Disordered" evidence="1">
    <location>
        <begin position="78"/>
        <end position="101"/>
    </location>
</feature>
<reference evidence="3" key="2">
    <citation type="submission" date="2021-04" db="EMBL/GenBank/DDBJ databases">
        <authorList>
            <person name="Podell S."/>
        </authorList>
    </citation>
    <scope>NUCLEOTIDE SEQUENCE</scope>
    <source>
        <strain evidence="3">Hildebrandi</strain>
    </source>
</reference>
<keyword evidence="2" id="KW-1133">Transmembrane helix</keyword>
<feature type="compositionally biased region" description="Polar residues" evidence="1">
    <location>
        <begin position="86"/>
        <end position="98"/>
    </location>
</feature>
<accession>A0A9K3M5G0</accession>
<evidence type="ECO:0000313" key="3">
    <source>
        <dbReference type="EMBL" id="KAG7374075.1"/>
    </source>
</evidence>
<dbReference type="AlphaFoldDB" id="A0A9K3M5G0"/>
<evidence type="ECO:0000256" key="1">
    <source>
        <dbReference type="SAM" id="MobiDB-lite"/>
    </source>
</evidence>
<sequence>MSTTNHMKQQDGRKRRRNLGRIAVATLTMGCVLLPSQVSPFVCPPSEQRSNLSRHLSSLPFTVKSHTQFHLVVEAKGDPEPENVSKTHQQIPCLSSPDSEGPYDRAFHEAEHRAKEKFYTVLMGKITEHFHELAERGPIRKRLYAKLERGWSRLLKLRRNVQNMKLVTPKLTLGTTGERITEKRLVERAVEHTTKASSSLPRFVERTVEQTTKSASSVPTKRVFGRIFRRRQQHSTAEMAIRYSESGVEHFALRVAERGSERASVRFAKGLTISLPVVGGIFAAYLFHQDIERIRRETSADGKRRSTLAFFLGAAVADLMDVFLHFFIAAGLTLQLRRHTLAMAEEWSIGFAAVSTVCAVSGEILSSRITRRNRQLDTKLGT</sequence>